<protein>
    <submittedName>
        <fullName evidence="2">Uncharacterized protein</fullName>
    </submittedName>
</protein>
<evidence type="ECO:0000313" key="3">
    <source>
        <dbReference type="Proteomes" id="UP000279962"/>
    </source>
</evidence>
<feature type="compositionally biased region" description="Basic and acidic residues" evidence="1">
    <location>
        <begin position="82"/>
        <end position="91"/>
    </location>
</feature>
<evidence type="ECO:0000256" key="1">
    <source>
        <dbReference type="SAM" id="MobiDB-lite"/>
    </source>
</evidence>
<proteinExistence type="predicted"/>
<feature type="compositionally biased region" description="Basic and acidic residues" evidence="1">
    <location>
        <begin position="137"/>
        <end position="152"/>
    </location>
</feature>
<dbReference type="Proteomes" id="UP000279962">
    <property type="component" value="Chromosome"/>
</dbReference>
<name>A0A3G2T0F1_9GAMM</name>
<reference evidence="2 3" key="1">
    <citation type="submission" date="2018-10" db="EMBL/GenBank/DDBJ databases">
        <title>The complete genome of Acinetobacter wuhouensis strain WCHAW010062.</title>
        <authorList>
            <person name="Hu Y."/>
            <person name="Long H."/>
            <person name="Feng Y."/>
            <person name="Zong Z."/>
        </authorList>
    </citation>
    <scope>NUCLEOTIDE SEQUENCE [LARGE SCALE GENOMIC DNA]</scope>
    <source>
        <strain evidence="2 3">WCHAW010062</strain>
    </source>
</reference>
<gene>
    <name evidence="2" type="ORF">CDG68_08100</name>
</gene>
<feature type="region of interest" description="Disordered" evidence="1">
    <location>
        <begin position="1"/>
        <end position="167"/>
    </location>
</feature>
<feature type="compositionally biased region" description="Basic and acidic residues" evidence="1">
    <location>
        <begin position="33"/>
        <end position="48"/>
    </location>
</feature>
<dbReference type="RefSeq" id="WP_087553297.1">
    <property type="nucleotide sequence ID" value="NZ_CP033133.1"/>
</dbReference>
<evidence type="ECO:0000313" key="2">
    <source>
        <dbReference type="EMBL" id="AYO53604.1"/>
    </source>
</evidence>
<dbReference type="EMBL" id="CP033133">
    <property type="protein sequence ID" value="AYO53604.1"/>
    <property type="molecule type" value="Genomic_DNA"/>
</dbReference>
<accession>A0A3G2T0F1</accession>
<dbReference type="AlphaFoldDB" id="A0A3G2T0F1"/>
<organism evidence="2 3">
    <name type="scientific">Acinetobacter wuhouensis</name>
    <dbReference type="NCBI Taxonomy" id="1879050"/>
    <lineage>
        <taxon>Bacteria</taxon>
        <taxon>Pseudomonadati</taxon>
        <taxon>Pseudomonadota</taxon>
        <taxon>Gammaproteobacteria</taxon>
        <taxon>Moraxellales</taxon>
        <taxon>Moraxellaceae</taxon>
        <taxon>Acinetobacter</taxon>
    </lineage>
</organism>
<feature type="compositionally biased region" description="Polar residues" evidence="1">
    <location>
        <begin position="94"/>
        <end position="113"/>
    </location>
</feature>
<sequence>MTVDPQDPTKFIVTPVPTDPSKDVTVDIPTGSYEDKGGNPGEGDKETADLPPTVEITYDPTGPTFTIDFTEEPINPDTGKPFTEKEIKDLITSDPKNNLGPDTTVTVDPQNPTKFIVTPVPTDPSKDVTVEIPTGSYEDKGGNPGEGDKETADLPPTVEITYDPVHD</sequence>